<protein>
    <submittedName>
        <fullName evidence="1">Uncharacterized protein</fullName>
    </submittedName>
</protein>
<name>A0A4Y2PAV1_ARAVE</name>
<proteinExistence type="predicted"/>
<dbReference type="AlphaFoldDB" id="A0A4Y2PAV1"/>
<dbReference type="Proteomes" id="UP000499080">
    <property type="component" value="Unassembled WGS sequence"/>
</dbReference>
<organism evidence="1 2">
    <name type="scientific">Araneus ventricosus</name>
    <name type="common">Orbweaver spider</name>
    <name type="synonym">Epeira ventricosa</name>
    <dbReference type="NCBI Taxonomy" id="182803"/>
    <lineage>
        <taxon>Eukaryota</taxon>
        <taxon>Metazoa</taxon>
        <taxon>Ecdysozoa</taxon>
        <taxon>Arthropoda</taxon>
        <taxon>Chelicerata</taxon>
        <taxon>Arachnida</taxon>
        <taxon>Araneae</taxon>
        <taxon>Araneomorphae</taxon>
        <taxon>Entelegynae</taxon>
        <taxon>Araneoidea</taxon>
        <taxon>Araneidae</taxon>
        <taxon>Araneus</taxon>
    </lineage>
</organism>
<evidence type="ECO:0000313" key="1">
    <source>
        <dbReference type="EMBL" id="GBN48192.1"/>
    </source>
</evidence>
<keyword evidence="2" id="KW-1185">Reference proteome</keyword>
<gene>
    <name evidence="1" type="ORF">AVEN_14030_1</name>
</gene>
<comment type="caution">
    <text evidence="1">The sequence shown here is derived from an EMBL/GenBank/DDBJ whole genome shotgun (WGS) entry which is preliminary data.</text>
</comment>
<reference evidence="1 2" key="1">
    <citation type="journal article" date="2019" name="Sci. Rep.">
        <title>Orb-weaving spider Araneus ventricosus genome elucidates the spidroin gene catalogue.</title>
        <authorList>
            <person name="Kono N."/>
            <person name="Nakamura H."/>
            <person name="Ohtoshi R."/>
            <person name="Moran D.A.P."/>
            <person name="Shinohara A."/>
            <person name="Yoshida Y."/>
            <person name="Fujiwara M."/>
            <person name="Mori M."/>
            <person name="Tomita M."/>
            <person name="Arakawa K."/>
        </authorList>
    </citation>
    <scope>NUCLEOTIDE SEQUENCE [LARGE SCALE GENOMIC DNA]</scope>
</reference>
<evidence type="ECO:0000313" key="2">
    <source>
        <dbReference type="Proteomes" id="UP000499080"/>
    </source>
</evidence>
<accession>A0A4Y2PAV1</accession>
<sequence>MVRMERSIALRITGTIRQTPVIDFFPLAGHERRFQPLSLGFDSREERSTSWHLYLTDPQILKAIDRSIRIINRTGTASGILRLPHRWKQAS</sequence>
<dbReference type="EMBL" id="BGPR01010831">
    <property type="protein sequence ID" value="GBN48192.1"/>
    <property type="molecule type" value="Genomic_DNA"/>
</dbReference>